<dbReference type="PROSITE" id="PS50011">
    <property type="entry name" value="PROTEIN_KINASE_DOM"/>
    <property type="match status" value="1"/>
</dbReference>
<evidence type="ECO:0000256" key="1">
    <source>
        <dbReference type="ARBA" id="ARBA00022729"/>
    </source>
</evidence>
<keyword evidence="1 2" id="KW-0732">Signal</keyword>
<sequence>MIVFISIGFLLYIHQIWSYKIVSGQACSPSDVIGEISLRSFSYNQLVVGTDDFKKAIGREGSGRVYKGCLGANNAGKEIAVKSLEKLVEDGENDKMKIIRIIQLKNLIPLNDSLGNLVFKDKKRLTWSERKKISMEIAKGLHYEYETRIIHCDFKPDNMRIDESWTPKISDFGSSKLLKPAQTRNTQHQEVQEEATRLLNGKNNTPITGKADVYSFGMMLHAIICCRKNFDITLKEEEMSPIEWVYNYYAAGLT</sequence>
<dbReference type="PANTHER" id="PTHR47976">
    <property type="entry name" value="G-TYPE LECTIN S-RECEPTOR-LIKE SERINE/THREONINE-PROTEIN KINASE SD2-5"/>
    <property type="match status" value="1"/>
</dbReference>
<dbReference type="InterPro" id="IPR051343">
    <property type="entry name" value="G-type_lectin_kinases/EP1-like"/>
</dbReference>
<dbReference type="InterPro" id="IPR000719">
    <property type="entry name" value="Prot_kinase_dom"/>
</dbReference>
<evidence type="ECO:0000259" key="3">
    <source>
        <dbReference type="PROSITE" id="PS50011"/>
    </source>
</evidence>
<protein>
    <recommendedName>
        <fullName evidence="3">Protein kinase domain-containing protein</fullName>
    </recommendedName>
</protein>
<dbReference type="PANTHER" id="PTHR47976:SF85">
    <property type="entry name" value="RECEPTOR-LIKE SERINE_THREONINE-PROTEIN KINASE"/>
    <property type="match status" value="1"/>
</dbReference>
<organism evidence="4 5">
    <name type="scientific">Xanthoceras sorbifolium</name>
    <dbReference type="NCBI Taxonomy" id="99658"/>
    <lineage>
        <taxon>Eukaryota</taxon>
        <taxon>Viridiplantae</taxon>
        <taxon>Streptophyta</taxon>
        <taxon>Embryophyta</taxon>
        <taxon>Tracheophyta</taxon>
        <taxon>Spermatophyta</taxon>
        <taxon>Magnoliopsida</taxon>
        <taxon>eudicotyledons</taxon>
        <taxon>Gunneridae</taxon>
        <taxon>Pentapetalae</taxon>
        <taxon>rosids</taxon>
        <taxon>malvids</taxon>
        <taxon>Sapindales</taxon>
        <taxon>Sapindaceae</taxon>
        <taxon>Xanthoceroideae</taxon>
        <taxon>Xanthoceras</taxon>
    </lineage>
</organism>
<dbReference type="InterPro" id="IPR011009">
    <property type="entry name" value="Kinase-like_dom_sf"/>
</dbReference>
<keyword evidence="5" id="KW-1185">Reference proteome</keyword>
<dbReference type="Pfam" id="PF00069">
    <property type="entry name" value="Pkinase"/>
    <property type="match status" value="1"/>
</dbReference>
<evidence type="ECO:0000256" key="2">
    <source>
        <dbReference type="SAM" id="SignalP"/>
    </source>
</evidence>
<dbReference type="Gene3D" id="1.10.510.10">
    <property type="entry name" value="Transferase(Phosphotransferase) domain 1"/>
    <property type="match status" value="1"/>
</dbReference>
<evidence type="ECO:0000313" key="5">
    <source>
        <dbReference type="Proteomes" id="UP000827721"/>
    </source>
</evidence>
<dbReference type="EMBL" id="JAFEMO010000008">
    <property type="protein sequence ID" value="KAH7565962.1"/>
    <property type="molecule type" value="Genomic_DNA"/>
</dbReference>
<proteinExistence type="predicted"/>
<feature type="chain" id="PRO_5046969701" description="Protein kinase domain-containing protein" evidence="2">
    <location>
        <begin position="19"/>
        <end position="254"/>
    </location>
</feature>
<feature type="domain" description="Protein kinase" evidence="3">
    <location>
        <begin position="51"/>
        <end position="254"/>
    </location>
</feature>
<evidence type="ECO:0000313" key="4">
    <source>
        <dbReference type="EMBL" id="KAH7565962.1"/>
    </source>
</evidence>
<dbReference type="Gene3D" id="3.30.200.20">
    <property type="entry name" value="Phosphorylase Kinase, domain 1"/>
    <property type="match status" value="1"/>
</dbReference>
<accession>A0ABQ8HNX7</accession>
<name>A0ABQ8HNX7_9ROSI</name>
<reference evidence="4 5" key="1">
    <citation type="submission" date="2021-02" db="EMBL/GenBank/DDBJ databases">
        <title>Plant Genome Project.</title>
        <authorList>
            <person name="Zhang R.-G."/>
        </authorList>
    </citation>
    <scope>NUCLEOTIDE SEQUENCE [LARGE SCALE GENOMIC DNA]</scope>
    <source>
        <tissue evidence="4">Leaves</tissue>
    </source>
</reference>
<comment type="caution">
    <text evidence="4">The sequence shown here is derived from an EMBL/GenBank/DDBJ whole genome shotgun (WGS) entry which is preliminary data.</text>
</comment>
<dbReference type="SMART" id="SM00220">
    <property type="entry name" value="S_TKc"/>
    <property type="match status" value="1"/>
</dbReference>
<dbReference type="Proteomes" id="UP000827721">
    <property type="component" value="Unassembled WGS sequence"/>
</dbReference>
<feature type="signal peptide" evidence="2">
    <location>
        <begin position="1"/>
        <end position="18"/>
    </location>
</feature>
<dbReference type="SUPFAM" id="SSF56112">
    <property type="entry name" value="Protein kinase-like (PK-like)"/>
    <property type="match status" value="1"/>
</dbReference>
<gene>
    <name evidence="4" type="ORF">JRO89_XS08G0049000</name>
</gene>